<dbReference type="NCBIfam" id="TIGR04520">
    <property type="entry name" value="ECF_ATPase_1"/>
    <property type="match status" value="1"/>
</dbReference>
<reference evidence="11" key="1">
    <citation type="submission" date="2016-10" db="EMBL/GenBank/DDBJ databases">
        <authorList>
            <person name="Varghese N."/>
            <person name="Submissions S."/>
        </authorList>
    </citation>
    <scope>NUCLEOTIDE SEQUENCE [LARGE SCALE GENOMIC DNA]</scope>
    <source>
        <strain evidence="11">CGMCC 1.10369</strain>
    </source>
</reference>
<dbReference type="Gene3D" id="3.40.50.300">
    <property type="entry name" value="P-loop containing nucleotide triphosphate hydrolases"/>
    <property type="match status" value="1"/>
</dbReference>
<keyword evidence="7" id="KW-1278">Translocase</keyword>
<proteinExistence type="inferred from homology"/>
<dbReference type="Pfam" id="PF00005">
    <property type="entry name" value="ABC_tran"/>
    <property type="match status" value="1"/>
</dbReference>
<dbReference type="STRING" id="745820.SAMN04488053_104237"/>
<keyword evidence="4" id="KW-1003">Cell membrane</keyword>
<dbReference type="EMBL" id="FNIL01000004">
    <property type="protein sequence ID" value="SDN91080.1"/>
    <property type="molecule type" value="Genomic_DNA"/>
</dbReference>
<evidence type="ECO:0000313" key="10">
    <source>
        <dbReference type="EMBL" id="SDN91080.1"/>
    </source>
</evidence>
<dbReference type="GO" id="GO:0043190">
    <property type="term" value="C:ATP-binding cassette (ABC) transporter complex"/>
    <property type="evidence" value="ECO:0007669"/>
    <property type="project" value="TreeGrafter"/>
</dbReference>
<dbReference type="PANTHER" id="PTHR43553">
    <property type="entry name" value="HEAVY METAL TRANSPORTER"/>
    <property type="match status" value="1"/>
</dbReference>
<dbReference type="GO" id="GO:0042626">
    <property type="term" value="F:ATPase-coupled transmembrane transporter activity"/>
    <property type="evidence" value="ECO:0007669"/>
    <property type="project" value="TreeGrafter"/>
</dbReference>
<dbReference type="Proteomes" id="UP000198778">
    <property type="component" value="Unassembled WGS sequence"/>
</dbReference>
<evidence type="ECO:0000256" key="7">
    <source>
        <dbReference type="ARBA" id="ARBA00022967"/>
    </source>
</evidence>
<dbReference type="InterPro" id="IPR015856">
    <property type="entry name" value="ABC_transpr_CbiO/EcfA_su"/>
</dbReference>
<dbReference type="AlphaFoldDB" id="A0A1H0F908"/>
<protein>
    <submittedName>
        <fullName evidence="10">Energy-coupling factor transport system ATP-binding protein</fullName>
    </submittedName>
</protein>
<name>A0A1H0F908_9BACI</name>
<dbReference type="CDD" id="cd03225">
    <property type="entry name" value="ABC_cobalt_CbiO_domain1"/>
    <property type="match status" value="1"/>
</dbReference>
<accession>A0A1H0F908</accession>
<dbReference type="GO" id="GO:0016887">
    <property type="term" value="F:ATP hydrolysis activity"/>
    <property type="evidence" value="ECO:0007669"/>
    <property type="project" value="InterPro"/>
</dbReference>
<comment type="similarity">
    <text evidence="2">Belongs to the ABC transporter superfamily.</text>
</comment>
<dbReference type="PROSITE" id="PS50893">
    <property type="entry name" value="ABC_TRANSPORTER_2"/>
    <property type="match status" value="1"/>
</dbReference>
<dbReference type="FunFam" id="3.40.50.300:FF:000224">
    <property type="entry name" value="Energy-coupling factor transporter ATP-binding protein EcfA"/>
    <property type="match status" value="1"/>
</dbReference>
<evidence type="ECO:0000313" key="11">
    <source>
        <dbReference type="Proteomes" id="UP000198778"/>
    </source>
</evidence>
<comment type="subcellular location">
    <subcellularLocation>
        <location evidence="1">Cell membrane</location>
        <topology evidence="1">Peripheral membrane protein</topology>
    </subcellularLocation>
</comment>
<evidence type="ECO:0000256" key="8">
    <source>
        <dbReference type="ARBA" id="ARBA00023136"/>
    </source>
</evidence>
<keyword evidence="6 10" id="KW-0067">ATP-binding</keyword>
<dbReference type="PANTHER" id="PTHR43553:SF24">
    <property type="entry name" value="ENERGY-COUPLING FACTOR TRANSPORTER ATP-BINDING PROTEIN ECFA1"/>
    <property type="match status" value="1"/>
</dbReference>
<evidence type="ECO:0000259" key="9">
    <source>
        <dbReference type="PROSITE" id="PS50893"/>
    </source>
</evidence>
<dbReference type="NCBIfam" id="NF010167">
    <property type="entry name" value="PRK13648.1"/>
    <property type="match status" value="1"/>
</dbReference>
<evidence type="ECO:0000256" key="4">
    <source>
        <dbReference type="ARBA" id="ARBA00022475"/>
    </source>
</evidence>
<dbReference type="SUPFAM" id="SSF52540">
    <property type="entry name" value="P-loop containing nucleoside triphosphate hydrolases"/>
    <property type="match status" value="1"/>
</dbReference>
<dbReference type="OrthoDB" id="9784332at2"/>
<evidence type="ECO:0000256" key="3">
    <source>
        <dbReference type="ARBA" id="ARBA00022448"/>
    </source>
</evidence>
<keyword evidence="3" id="KW-0813">Transport</keyword>
<organism evidence="10 11">
    <name type="scientific">Alkalicoccus daliensis</name>
    <dbReference type="NCBI Taxonomy" id="745820"/>
    <lineage>
        <taxon>Bacteria</taxon>
        <taxon>Bacillati</taxon>
        <taxon>Bacillota</taxon>
        <taxon>Bacilli</taxon>
        <taxon>Bacillales</taxon>
        <taxon>Bacillaceae</taxon>
        <taxon>Alkalicoccus</taxon>
    </lineage>
</organism>
<dbReference type="InterPro" id="IPR050095">
    <property type="entry name" value="ECF_ABC_transporter_ATP-bd"/>
</dbReference>
<dbReference type="InterPro" id="IPR003593">
    <property type="entry name" value="AAA+_ATPase"/>
</dbReference>
<evidence type="ECO:0000256" key="6">
    <source>
        <dbReference type="ARBA" id="ARBA00022840"/>
    </source>
</evidence>
<dbReference type="SMART" id="SM00382">
    <property type="entry name" value="AAA"/>
    <property type="match status" value="1"/>
</dbReference>
<evidence type="ECO:0000256" key="5">
    <source>
        <dbReference type="ARBA" id="ARBA00022741"/>
    </source>
</evidence>
<dbReference type="InterPro" id="IPR017871">
    <property type="entry name" value="ABC_transporter-like_CS"/>
</dbReference>
<dbReference type="InterPro" id="IPR027417">
    <property type="entry name" value="P-loop_NTPase"/>
</dbReference>
<evidence type="ECO:0000256" key="1">
    <source>
        <dbReference type="ARBA" id="ARBA00004202"/>
    </source>
</evidence>
<dbReference type="InterPro" id="IPR003439">
    <property type="entry name" value="ABC_transporter-like_ATP-bd"/>
</dbReference>
<dbReference type="GO" id="GO:0015087">
    <property type="term" value="F:cobalt ion transmembrane transporter activity"/>
    <property type="evidence" value="ECO:0007669"/>
    <property type="project" value="UniProtKB-ARBA"/>
</dbReference>
<keyword evidence="5" id="KW-0547">Nucleotide-binding</keyword>
<evidence type="ECO:0000256" key="2">
    <source>
        <dbReference type="ARBA" id="ARBA00005417"/>
    </source>
</evidence>
<gene>
    <name evidence="10" type="ORF">SAMN04488053_104237</name>
</gene>
<dbReference type="PROSITE" id="PS00211">
    <property type="entry name" value="ABC_TRANSPORTER_1"/>
    <property type="match status" value="1"/>
</dbReference>
<sequence>MDPIIVEDLSFSYTAEQLVLQDINFRVKQGEWVAIAGHNGSGKSTLAKCLNGLLMPKSGEVITCGRNTKDKETIMDLRRRAGMVFQQPDNQLVAPTVADDVAFGLENAGIPFKEMQERVKESIHRMKLDGLEDREPHRLSGGQKQRVALAGITALRPEVIILDEATSMLDPVGRQEVQEMMRTLCREEGITIVSITHDVEEASEADRMLVMHEGRLLADDTPREIFRQQEVLVQAKLTLPLPVKLSRMLREEGIRLPQDIMSEQELVDALCEWK</sequence>
<keyword evidence="11" id="KW-1185">Reference proteome</keyword>
<dbReference type="InterPro" id="IPR030947">
    <property type="entry name" value="EcfA_1"/>
</dbReference>
<keyword evidence="8" id="KW-0472">Membrane</keyword>
<feature type="domain" description="ABC transporter" evidence="9">
    <location>
        <begin position="4"/>
        <end position="238"/>
    </location>
</feature>
<dbReference type="GO" id="GO:0005524">
    <property type="term" value="F:ATP binding"/>
    <property type="evidence" value="ECO:0007669"/>
    <property type="project" value="UniProtKB-KW"/>
</dbReference>
<dbReference type="RefSeq" id="WP_090842665.1">
    <property type="nucleotide sequence ID" value="NZ_FNIL01000004.1"/>
</dbReference>